<dbReference type="HOGENOM" id="CLU_146578_0_0_11"/>
<dbReference type="AlphaFoldDB" id="C3PIC1"/>
<keyword evidence="2" id="KW-1185">Reference proteome</keyword>
<gene>
    <name evidence="1" type="ordered locus">cauri_1982</name>
</gene>
<evidence type="ECO:0000313" key="1">
    <source>
        <dbReference type="EMBL" id="ACP33575.1"/>
    </source>
</evidence>
<sequence length="149" mass="15837">MNIEMNYIDRTELIADAIPGTYDGLDDAQLDSLITRASMLMRRYTKSAVYAVDEYGMPTSDRIRSAFRDATSAQVLAWVEAGVVGELSTGGANVEASVASSSNNGSSVSFDNSVSTAARTRLLAGEPSEGALLILEDAGLIGVQPWIRV</sequence>
<dbReference type="Proteomes" id="UP000002077">
    <property type="component" value="Chromosome"/>
</dbReference>
<dbReference type="EMBL" id="CP001601">
    <property type="protein sequence ID" value="ACP33575.1"/>
    <property type="molecule type" value="Genomic_DNA"/>
</dbReference>
<evidence type="ECO:0000313" key="2">
    <source>
        <dbReference type="Proteomes" id="UP000002077"/>
    </source>
</evidence>
<dbReference type="KEGG" id="car:cauri_1982"/>
<organism evidence="1 2">
    <name type="scientific">Corynebacterium aurimucosum (strain ATCC 700975 / DSM 44827 / CIP 107346 / CN-1)</name>
    <name type="common">Corynebacterium nigricans</name>
    <dbReference type="NCBI Taxonomy" id="548476"/>
    <lineage>
        <taxon>Bacteria</taxon>
        <taxon>Bacillati</taxon>
        <taxon>Actinomycetota</taxon>
        <taxon>Actinomycetes</taxon>
        <taxon>Mycobacteriales</taxon>
        <taxon>Corynebacteriaceae</taxon>
        <taxon>Corynebacterium</taxon>
    </lineage>
</organism>
<name>C3PIC1_CORA7</name>
<protein>
    <submittedName>
        <fullName evidence="1">Uncharacterized protein</fullName>
    </submittedName>
</protein>
<dbReference type="OrthoDB" id="4236785at2"/>
<dbReference type="eggNOG" id="ENOG5031VZ2">
    <property type="taxonomic scope" value="Bacteria"/>
</dbReference>
<reference evidence="1 2" key="1">
    <citation type="journal article" date="2010" name="BMC Genomics">
        <title>Complete genome sequence and lifestyle of black-pigmented Corynebacterium aurimucosum ATCC 700975 (formerly C. nigricans CN-1) isolated from a vaginal swab of a woman with spontaneous abortion.</title>
        <authorList>
            <person name="Trost E."/>
            <person name="Gotker S."/>
            <person name="Schneider J."/>
            <person name="Schneiker-Bekel S."/>
            <person name="Szczepanowski R."/>
            <person name="Tilker A."/>
            <person name="Viehoever P."/>
            <person name="Arnold W."/>
            <person name="Bekel T."/>
            <person name="Blom J."/>
            <person name="Gartemann K.H."/>
            <person name="Linke B."/>
            <person name="Goesmann A."/>
            <person name="Puhler A."/>
            <person name="Shukla S.K."/>
            <person name="Tauch A."/>
        </authorList>
    </citation>
    <scope>NUCLEOTIDE SEQUENCE [LARGE SCALE GENOMIC DNA]</scope>
    <source>
        <strain evidence="2">ATCC 700975 / DSM 44827 / CIP 107346 / CN-1</strain>
    </source>
</reference>
<dbReference type="GeneID" id="31924624"/>
<dbReference type="RefSeq" id="WP_010190951.1">
    <property type="nucleotide sequence ID" value="NC_012590.1"/>
</dbReference>
<proteinExistence type="predicted"/>
<dbReference type="STRING" id="548476.cauri_1982"/>
<accession>C3PIC1</accession>